<evidence type="ECO:0000313" key="3">
    <source>
        <dbReference type="RefSeq" id="XP_015081374.1"/>
    </source>
</evidence>
<feature type="chain" id="PRO_5045114781" evidence="1">
    <location>
        <begin position="26"/>
        <end position="410"/>
    </location>
</feature>
<feature type="signal peptide" evidence="1">
    <location>
        <begin position="1"/>
        <end position="25"/>
    </location>
</feature>
<gene>
    <name evidence="3" type="primary">LOC107025000</name>
</gene>
<dbReference type="Gene3D" id="3.30.420.10">
    <property type="entry name" value="Ribonuclease H-like superfamily/Ribonuclease H"/>
    <property type="match status" value="1"/>
</dbReference>
<evidence type="ECO:0000313" key="2">
    <source>
        <dbReference type="Proteomes" id="UP000694930"/>
    </source>
</evidence>
<sequence length="410" mass="47900">MVIYMNVYNLLVIVNSNLLIHKVQGEWAVKYPKIIPYIQHVKKLCKRFRKIEFRQTPTLQNELDDALVTIASMINHADNDYINPLDIELTEHPVHFSHLEAESDGLPWYFDIKKYLESRIYPEDATSSQKKLIRHMDLNLFLRGEVLYWRTPDLSLLICVHAVKAVKLIEQIHAGVCGTYMNGFTLARNILRAASGMDVIGPIEPAAFNDHRFILVAIDNFTNWVEAASYKTIYVSNSRSRTETQPLIALDEWSCRSRNKNINKIMWKMVDNHRVYGTETVIPAEHEIPSLRTIQEAEWSNTEWVRKRTNQLTLIDKKRMVAVCHGQLYRQIMIRAFHMRVRTRIFEVCQLVHKHIFPHQDEYKGKFSPNWQGPYMFHKVLSGGALVLLEMDGTAWTKPINSDAVKRYYM</sequence>
<reference evidence="3" key="2">
    <citation type="submission" date="2025-08" db="UniProtKB">
        <authorList>
            <consortium name="RefSeq"/>
        </authorList>
    </citation>
    <scope>IDENTIFICATION</scope>
</reference>
<reference evidence="2" key="1">
    <citation type="journal article" date="2014" name="Nat. Genet.">
        <title>The genome of the stress-tolerant wild tomato species Solanum pennellii.</title>
        <authorList>
            <person name="Bolger A."/>
            <person name="Scossa F."/>
            <person name="Bolger M.E."/>
            <person name="Lanz C."/>
            <person name="Maumus F."/>
            <person name="Tohge T."/>
            <person name="Quesneville H."/>
            <person name="Alseekh S."/>
            <person name="Sorensen I."/>
            <person name="Lichtenstein G."/>
            <person name="Fich E.A."/>
            <person name="Conte M."/>
            <person name="Keller H."/>
            <person name="Schneeberger K."/>
            <person name="Schwacke R."/>
            <person name="Ofner I."/>
            <person name="Vrebalov J."/>
            <person name="Xu Y."/>
            <person name="Osorio S."/>
            <person name="Aflitos S.A."/>
            <person name="Schijlen E."/>
            <person name="Jimenez-Gomez J.M."/>
            <person name="Ryngajllo M."/>
            <person name="Kimura S."/>
            <person name="Kumar R."/>
            <person name="Koenig D."/>
            <person name="Headland L.R."/>
            <person name="Maloof J.N."/>
            <person name="Sinha N."/>
            <person name="van Ham R.C."/>
            <person name="Lankhorst R.K."/>
            <person name="Mao L."/>
            <person name="Vogel A."/>
            <person name="Arsova B."/>
            <person name="Panstruga R."/>
            <person name="Fei Z."/>
            <person name="Rose J.K."/>
            <person name="Zamir D."/>
            <person name="Carrari F."/>
            <person name="Giovannoni J.J."/>
            <person name="Weigel D."/>
            <person name="Usadel B."/>
            <person name="Fernie A.R."/>
        </authorList>
    </citation>
    <scope>NUCLEOTIDE SEQUENCE [LARGE SCALE GENOMIC DNA]</scope>
    <source>
        <strain evidence="2">cv. LA0716</strain>
    </source>
</reference>
<proteinExistence type="predicted"/>
<evidence type="ECO:0000256" key="1">
    <source>
        <dbReference type="SAM" id="SignalP"/>
    </source>
</evidence>
<dbReference type="GeneID" id="107025000"/>
<dbReference type="RefSeq" id="XP_015081374.1">
    <property type="nucleotide sequence ID" value="XM_015225888.1"/>
</dbReference>
<organism evidence="2 3">
    <name type="scientific">Solanum pennellii</name>
    <name type="common">Tomato</name>
    <name type="synonym">Lycopersicon pennellii</name>
    <dbReference type="NCBI Taxonomy" id="28526"/>
    <lineage>
        <taxon>Eukaryota</taxon>
        <taxon>Viridiplantae</taxon>
        <taxon>Streptophyta</taxon>
        <taxon>Embryophyta</taxon>
        <taxon>Tracheophyta</taxon>
        <taxon>Spermatophyta</taxon>
        <taxon>Magnoliopsida</taxon>
        <taxon>eudicotyledons</taxon>
        <taxon>Gunneridae</taxon>
        <taxon>Pentapetalae</taxon>
        <taxon>asterids</taxon>
        <taxon>lamiids</taxon>
        <taxon>Solanales</taxon>
        <taxon>Solanaceae</taxon>
        <taxon>Solanoideae</taxon>
        <taxon>Solaneae</taxon>
        <taxon>Solanum</taxon>
        <taxon>Solanum subgen. Lycopersicon</taxon>
    </lineage>
</organism>
<dbReference type="Proteomes" id="UP000694930">
    <property type="component" value="Chromosome 7"/>
</dbReference>
<protein>
    <submittedName>
        <fullName evidence="3">Uncharacterized protein LOC107025000</fullName>
    </submittedName>
</protein>
<keyword evidence="1" id="KW-0732">Signal</keyword>
<dbReference type="PANTHER" id="PTHR48475:SF1">
    <property type="entry name" value="RNASE H TYPE-1 DOMAIN-CONTAINING PROTEIN"/>
    <property type="match status" value="1"/>
</dbReference>
<accession>A0ABM1H7A0</accession>
<name>A0ABM1H7A0_SOLPN</name>
<dbReference type="InterPro" id="IPR036397">
    <property type="entry name" value="RNaseH_sf"/>
</dbReference>
<keyword evidence="2" id="KW-1185">Reference proteome</keyword>
<dbReference type="PANTHER" id="PTHR48475">
    <property type="entry name" value="RIBONUCLEASE H"/>
    <property type="match status" value="1"/>
</dbReference>